<name>A0A9X3TW02_9PROT</name>
<dbReference type="InterPro" id="IPR006531">
    <property type="entry name" value="Gp5/Vgr_OB"/>
</dbReference>
<evidence type="ECO:0000313" key="3">
    <source>
        <dbReference type="EMBL" id="MDA5192793.1"/>
    </source>
</evidence>
<gene>
    <name evidence="3" type="ORF">NYP16_02320</name>
</gene>
<accession>A0A9X3TW02</accession>
<feature type="region of interest" description="Disordered" evidence="1">
    <location>
        <begin position="163"/>
        <end position="184"/>
    </location>
</feature>
<dbReference type="NCBIfam" id="TIGR01644">
    <property type="entry name" value="phage_P2_V"/>
    <property type="match status" value="1"/>
</dbReference>
<feature type="domain" description="Gp5/Type VI secretion system Vgr protein OB-fold" evidence="2">
    <location>
        <begin position="16"/>
        <end position="83"/>
    </location>
</feature>
<evidence type="ECO:0000313" key="4">
    <source>
        <dbReference type="Proteomes" id="UP001141619"/>
    </source>
</evidence>
<reference evidence="3" key="1">
    <citation type="submission" date="2022-08" db="EMBL/GenBank/DDBJ databases">
        <authorList>
            <person name="Vandamme P."/>
            <person name="Hettiarachchi A."/>
            <person name="Peeters C."/>
            <person name="Cnockaert M."/>
            <person name="Carlier A."/>
        </authorList>
    </citation>
    <scope>NUCLEOTIDE SEQUENCE</scope>
    <source>
        <strain evidence="3">LMG 31809</strain>
    </source>
</reference>
<reference evidence="3" key="2">
    <citation type="journal article" date="2023" name="Syst. Appl. Microbiol.">
        <title>Govania unica gen. nov., sp. nov., a rare biosphere bacterium that represents a novel family in the class Alphaproteobacteria.</title>
        <authorList>
            <person name="Vandamme P."/>
            <person name="Peeters C."/>
            <person name="Hettiarachchi A."/>
            <person name="Cnockaert M."/>
            <person name="Carlier A."/>
        </authorList>
    </citation>
    <scope>NUCLEOTIDE SEQUENCE</scope>
    <source>
        <strain evidence="3">LMG 31809</strain>
    </source>
</reference>
<protein>
    <submittedName>
        <fullName evidence="3">Phage baseplate assembly protein V</fullName>
    </submittedName>
</protein>
<proteinExistence type="predicted"/>
<sequence length="184" mass="18580">MAHASDIEQLTGDILRLGVIASVDHAAGTCSVKTGEIVTGDLPWLALRAGGTRWWSPPTIGEQCLLFCPEGDTEAGIVLPGLYSDMFPAPSANPDLHLTVYPDGAQIAYDSATHALTATLPAGGTARVTADGGFTIEGDVTITGNVSVSGTVTADADVVGGGVSLKSHRHGDVQTGSGQTGAPA</sequence>
<dbReference type="Gene3D" id="2.40.50.230">
    <property type="entry name" value="Gp5 N-terminal domain"/>
    <property type="match status" value="1"/>
</dbReference>
<dbReference type="InterPro" id="IPR013046">
    <property type="entry name" value="GpV/Gp45"/>
</dbReference>
<comment type="caution">
    <text evidence="3">The sequence shown here is derived from an EMBL/GenBank/DDBJ whole genome shotgun (WGS) entry which is preliminary data.</text>
</comment>
<dbReference type="InterPro" id="IPR044033">
    <property type="entry name" value="GpV-like_apex"/>
</dbReference>
<keyword evidence="4" id="KW-1185">Reference proteome</keyword>
<evidence type="ECO:0000259" key="2">
    <source>
        <dbReference type="Pfam" id="PF04717"/>
    </source>
</evidence>
<dbReference type="EMBL" id="JANWOI010000001">
    <property type="protein sequence ID" value="MDA5192793.1"/>
    <property type="molecule type" value="Genomic_DNA"/>
</dbReference>
<dbReference type="Gene3D" id="6.20.150.10">
    <property type="match status" value="1"/>
</dbReference>
<dbReference type="Pfam" id="PF18946">
    <property type="entry name" value="Apex"/>
    <property type="match status" value="1"/>
</dbReference>
<dbReference type="Proteomes" id="UP001141619">
    <property type="component" value="Unassembled WGS sequence"/>
</dbReference>
<dbReference type="RefSeq" id="WP_274942495.1">
    <property type="nucleotide sequence ID" value="NZ_JANWOI010000001.1"/>
</dbReference>
<organism evidence="3 4">
    <name type="scientific">Govanella unica</name>
    <dbReference type="NCBI Taxonomy" id="2975056"/>
    <lineage>
        <taxon>Bacteria</taxon>
        <taxon>Pseudomonadati</taxon>
        <taxon>Pseudomonadota</taxon>
        <taxon>Alphaproteobacteria</taxon>
        <taxon>Emcibacterales</taxon>
        <taxon>Govanellaceae</taxon>
        <taxon>Govanella</taxon>
    </lineage>
</organism>
<dbReference type="Pfam" id="PF04717">
    <property type="entry name" value="Phage_base_V"/>
    <property type="match status" value="1"/>
</dbReference>
<dbReference type="InterPro" id="IPR037026">
    <property type="entry name" value="Vgr_OB-fold_dom_sf"/>
</dbReference>
<evidence type="ECO:0000256" key="1">
    <source>
        <dbReference type="SAM" id="MobiDB-lite"/>
    </source>
</evidence>
<dbReference type="AlphaFoldDB" id="A0A9X3TW02"/>